<dbReference type="EMBL" id="JARJLG010000047">
    <property type="protein sequence ID" value="KAJ7760898.1"/>
    <property type="molecule type" value="Genomic_DNA"/>
</dbReference>
<gene>
    <name evidence="1" type="ORF">DFH07DRAFT_771686</name>
</gene>
<name>A0AAD7JCR3_9AGAR</name>
<keyword evidence="2" id="KW-1185">Reference proteome</keyword>
<dbReference type="Proteomes" id="UP001215280">
    <property type="component" value="Unassembled WGS sequence"/>
</dbReference>
<evidence type="ECO:0000313" key="1">
    <source>
        <dbReference type="EMBL" id="KAJ7760898.1"/>
    </source>
</evidence>
<dbReference type="AlphaFoldDB" id="A0AAD7JCR3"/>
<sequence>MPVSARICPDMPDLSETLPDCAELCRQLEKWIQEWTRGWGPQYQQALISFAAAIERFTTILPVYSSSGSACSFHPGSMQIDGAFSLEPNYSIAPSTPVRSAKKQGQHVNPYTKGRNAFTHERQKPNSVGLNCNFNYIIPTRTLQMNSLAELWYSQWMSHLSLAALSHIVTVAYIQSGDAMIFEAALSSIVQPDVNQATTFRVTQSLATGTTFVLLLDLPISHLYRMTGRCGLGWDDKQTANLCRCTDLKRNGAMAICSTFVFYVVK</sequence>
<accession>A0AAD7JCR3</accession>
<comment type="caution">
    <text evidence="1">The sequence shown here is derived from an EMBL/GenBank/DDBJ whole genome shotgun (WGS) entry which is preliminary data.</text>
</comment>
<protein>
    <submittedName>
        <fullName evidence="1">Uncharacterized protein</fullName>
    </submittedName>
</protein>
<proteinExistence type="predicted"/>
<organism evidence="1 2">
    <name type="scientific">Mycena maculata</name>
    <dbReference type="NCBI Taxonomy" id="230809"/>
    <lineage>
        <taxon>Eukaryota</taxon>
        <taxon>Fungi</taxon>
        <taxon>Dikarya</taxon>
        <taxon>Basidiomycota</taxon>
        <taxon>Agaricomycotina</taxon>
        <taxon>Agaricomycetes</taxon>
        <taxon>Agaricomycetidae</taxon>
        <taxon>Agaricales</taxon>
        <taxon>Marasmiineae</taxon>
        <taxon>Mycenaceae</taxon>
        <taxon>Mycena</taxon>
    </lineage>
</organism>
<evidence type="ECO:0000313" key="2">
    <source>
        <dbReference type="Proteomes" id="UP001215280"/>
    </source>
</evidence>
<reference evidence="1" key="1">
    <citation type="submission" date="2023-03" db="EMBL/GenBank/DDBJ databases">
        <title>Massive genome expansion in bonnet fungi (Mycena s.s.) driven by repeated elements and novel gene families across ecological guilds.</title>
        <authorList>
            <consortium name="Lawrence Berkeley National Laboratory"/>
            <person name="Harder C.B."/>
            <person name="Miyauchi S."/>
            <person name="Viragh M."/>
            <person name="Kuo A."/>
            <person name="Thoen E."/>
            <person name="Andreopoulos B."/>
            <person name="Lu D."/>
            <person name="Skrede I."/>
            <person name="Drula E."/>
            <person name="Henrissat B."/>
            <person name="Morin E."/>
            <person name="Kohler A."/>
            <person name="Barry K."/>
            <person name="LaButti K."/>
            <person name="Morin E."/>
            <person name="Salamov A."/>
            <person name="Lipzen A."/>
            <person name="Mereny Z."/>
            <person name="Hegedus B."/>
            <person name="Baldrian P."/>
            <person name="Stursova M."/>
            <person name="Weitz H."/>
            <person name="Taylor A."/>
            <person name="Grigoriev I.V."/>
            <person name="Nagy L.G."/>
            <person name="Martin F."/>
            <person name="Kauserud H."/>
        </authorList>
    </citation>
    <scope>NUCLEOTIDE SEQUENCE</scope>
    <source>
        <strain evidence="1">CBHHK188m</strain>
    </source>
</reference>